<dbReference type="GeneID" id="30995149"/>
<sequence length="378" mass="44388">MELKLCKDLHDLLVERQNEVQFKIVQIIPSIEEYENRGPFIVHTSSLDTLDIGMTKKTYLQIFIEAHTYWHHVILPKKLHSEGKLKDLLTSELYDIYFSTLGYLVTTNENHTIVRLHELCLLELEEKRDVPILELELKFLTCLVNSKLKRINKSATIWFLIKKIALRLIFSDLTNTQTQYKMLVDRTFKSIELHFANYYASSFLKWLIRYNYLSSGQVHILQDIQNRILGLLIEEAHSKLSDFSLWSSFETYLRVHGGVEDDNAYTYLQEEVSFITQRDLRWVPRQPDDIHLLLVLIDEQISWLIRIECAVVTPFKSLMNPLVNMSISDSKKQLVMGKVREYQKTIDMRITRLKDSGCSDPSLLLTKETFSKHLKDLC</sequence>
<evidence type="ECO:0000313" key="1">
    <source>
        <dbReference type="EMBL" id="ODV70232.1"/>
    </source>
</evidence>
<accession>A0A1E4RSG8</accession>
<keyword evidence="2" id="KW-1185">Reference proteome</keyword>
<protein>
    <submittedName>
        <fullName evidence="1">Uncharacterized protein</fullName>
    </submittedName>
</protein>
<reference evidence="2" key="1">
    <citation type="submission" date="2016-05" db="EMBL/GenBank/DDBJ databases">
        <title>Comparative genomics of biotechnologically important yeasts.</title>
        <authorList>
            <consortium name="DOE Joint Genome Institute"/>
            <person name="Riley R."/>
            <person name="Haridas S."/>
            <person name="Wolfe K.H."/>
            <person name="Lopes M.R."/>
            <person name="Hittinger C.T."/>
            <person name="Goker M."/>
            <person name="Salamov A."/>
            <person name="Wisecaver J."/>
            <person name="Long T.M."/>
            <person name="Aerts A.L."/>
            <person name="Barry K."/>
            <person name="Choi C."/>
            <person name="Clum A."/>
            <person name="Coughlan A.Y."/>
            <person name="Deshpande S."/>
            <person name="Douglass A.P."/>
            <person name="Hanson S.J."/>
            <person name="Klenk H.-P."/>
            <person name="Labutti K."/>
            <person name="Lapidus A."/>
            <person name="Lindquist E."/>
            <person name="Lipzen A."/>
            <person name="Meier-Kolthoff J.P."/>
            <person name="Ohm R.A."/>
            <person name="Otillar R.P."/>
            <person name="Pangilinan J."/>
            <person name="Peng Y."/>
            <person name="Rokas A."/>
            <person name="Rosa C.A."/>
            <person name="Scheuner C."/>
            <person name="Sibirny A.A."/>
            <person name="Slot J.C."/>
            <person name="Stielow J.B."/>
            <person name="Sun H."/>
            <person name="Kurtzman C.P."/>
            <person name="Blackwell M."/>
            <person name="Grigoriev I.V."/>
            <person name="Jeffries T.W."/>
        </authorList>
    </citation>
    <scope>NUCLEOTIDE SEQUENCE [LARGE SCALE GENOMIC DNA]</scope>
    <source>
        <strain evidence="2">NRRL Y-1933</strain>
    </source>
</reference>
<dbReference type="EMBL" id="KV454538">
    <property type="protein sequence ID" value="ODV70232.1"/>
    <property type="molecule type" value="Genomic_DNA"/>
</dbReference>
<gene>
    <name evidence="1" type="ORF">HYPBUDRAFT_151641</name>
</gene>
<dbReference type="Proteomes" id="UP000095085">
    <property type="component" value="Unassembled WGS sequence"/>
</dbReference>
<evidence type="ECO:0000313" key="2">
    <source>
        <dbReference type="Proteomes" id="UP000095085"/>
    </source>
</evidence>
<organism evidence="1 2">
    <name type="scientific">Hyphopichia burtonii NRRL Y-1933</name>
    <dbReference type="NCBI Taxonomy" id="984485"/>
    <lineage>
        <taxon>Eukaryota</taxon>
        <taxon>Fungi</taxon>
        <taxon>Dikarya</taxon>
        <taxon>Ascomycota</taxon>
        <taxon>Saccharomycotina</taxon>
        <taxon>Pichiomycetes</taxon>
        <taxon>Debaryomycetaceae</taxon>
        <taxon>Hyphopichia</taxon>
    </lineage>
</organism>
<dbReference type="AlphaFoldDB" id="A0A1E4RSG8"/>
<name>A0A1E4RSG8_9ASCO</name>
<dbReference type="RefSeq" id="XP_020079299.1">
    <property type="nucleotide sequence ID" value="XM_020220599.1"/>
</dbReference>
<dbReference type="STRING" id="984485.A0A1E4RSG8"/>
<proteinExistence type="predicted"/>
<dbReference type="OrthoDB" id="5358702at2759"/>